<dbReference type="Proteomes" id="UP000294856">
    <property type="component" value="Unassembled WGS sequence"/>
</dbReference>
<evidence type="ECO:0000313" key="2">
    <source>
        <dbReference type="Proteomes" id="UP000294856"/>
    </source>
</evidence>
<sequence length="156" mass="16091">MGPEIMAAAVASASVVAAGLAAGVTETAKLAVGDAYKKVKELLERRYSSVDVEIVEARPQALKRQEVLAEELEAAGAGADTELAAAVQVLLGVIEQHSPQAAELVGVRLERVEAGQIEVRGIRAAGASGVIAKDVKTLGDFSVTDVQVVSARPDPH</sequence>
<organism evidence="1 2">
    <name type="scientific">Nocardia alba</name>
    <dbReference type="NCBI Taxonomy" id="225051"/>
    <lineage>
        <taxon>Bacteria</taxon>
        <taxon>Bacillati</taxon>
        <taxon>Actinomycetota</taxon>
        <taxon>Actinomycetes</taxon>
        <taxon>Mycobacteriales</taxon>
        <taxon>Nocardiaceae</taxon>
        <taxon>Nocardia</taxon>
    </lineage>
</organism>
<proteinExistence type="predicted"/>
<name>A0A4R1F552_9NOCA</name>
<reference evidence="1 2" key="1">
    <citation type="submission" date="2019-03" db="EMBL/GenBank/DDBJ databases">
        <title>Genomic Encyclopedia of Type Strains, Phase IV (KMG-IV): sequencing the most valuable type-strain genomes for metagenomic binning, comparative biology and taxonomic classification.</title>
        <authorList>
            <person name="Goeker M."/>
        </authorList>
    </citation>
    <scope>NUCLEOTIDE SEQUENCE [LARGE SCALE GENOMIC DNA]</scope>
    <source>
        <strain evidence="1 2">DSM 44684</strain>
    </source>
</reference>
<accession>A0A4R1F552</accession>
<keyword evidence="2" id="KW-1185">Reference proteome</keyword>
<protein>
    <submittedName>
        <fullName evidence="1">Uncharacterized protein</fullName>
    </submittedName>
</protein>
<gene>
    <name evidence="1" type="ORF">DFR71_6619</name>
</gene>
<dbReference type="AlphaFoldDB" id="A0A4R1F552"/>
<evidence type="ECO:0000313" key="1">
    <source>
        <dbReference type="EMBL" id="TCJ89407.1"/>
    </source>
</evidence>
<dbReference type="EMBL" id="SMFR01000012">
    <property type="protein sequence ID" value="TCJ89407.1"/>
    <property type="molecule type" value="Genomic_DNA"/>
</dbReference>
<comment type="caution">
    <text evidence="1">The sequence shown here is derived from an EMBL/GenBank/DDBJ whole genome shotgun (WGS) entry which is preliminary data.</text>
</comment>